<evidence type="ECO:0000313" key="5">
    <source>
        <dbReference type="EMBL" id="SOQ44148.1"/>
    </source>
</evidence>
<feature type="domain" description="FLYWCH-type" evidence="4">
    <location>
        <begin position="136"/>
        <end position="190"/>
    </location>
</feature>
<keyword evidence="3" id="KW-0862">Zinc</keyword>
<dbReference type="AlphaFoldDB" id="A0A2H1VTN6"/>
<reference evidence="5" key="1">
    <citation type="submission" date="2016-07" db="EMBL/GenBank/DDBJ databases">
        <authorList>
            <person name="Bretaudeau A."/>
        </authorList>
    </citation>
    <scope>NUCLEOTIDE SEQUENCE</scope>
    <source>
        <strain evidence="5">Rice</strain>
        <tissue evidence="5">Whole body</tissue>
    </source>
</reference>
<proteinExistence type="predicted"/>
<dbReference type="EMBL" id="ODYU01004357">
    <property type="protein sequence ID" value="SOQ44148.1"/>
    <property type="molecule type" value="Genomic_DNA"/>
</dbReference>
<evidence type="ECO:0000256" key="2">
    <source>
        <dbReference type="ARBA" id="ARBA00022771"/>
    </source>
</evidence>
<evidence type="ECO:0000259" key="4">
    <source>
        <dbReference type="Pfam" id="PF04500"/>
    </source>
</evidence>
<sequence>MVIFKANYNLIPLPTGRYLLNIGNYTYSTNRVNFDGQSTWYCSQRVIFFLTSRGKKGMIYKNEKYYSQIEPHGTRWRCTKRGCKAYYLETNGVIRRKQEEHTHPLRLCLDNLCNGSRGSYTKHPNHYTDNAIQYRISKRGHRMLLINGYTFTKNTETNHKTRWRCSIRTCSARVHTIEDVVVLALLEHKHPPKAHEKSFTTNLSLDNVYELDDD</sequence>
<keyword evidence="2" id="KW-0863">Zinc-finger</keyword>
<name>A0A2H1VTN6_SPOFR</name>
<dbReference type="Gene3D" id="2.20.25.240">
    <property type="match status" value="2"/>
</dbReference>
<evidence type="ECO:0000256" key="3">
    <source>
        <dbReference type="ARBA" id="ARBA00022833"/>
    </source>
</evidence>
<dbReference type="InterPro" id="IPR007588">
    <property type="entry name" value="Znf_FLYWCH"/>
</dbReference>
<protein>
    <submittedName>
        <fullName evidence="5">SFRICE_007500</fullName>
    </submittedName>
</protein>
<accession>A0A2H1VTN6</accession>
<organism evidence="5">
    <name type="scientific">Spodoptera frugiperda</name>
    <name type="common">Fall armyworm</name>
    <dbReference type="NCBI Taxonomy" id="7108"/>
    <lineage>
        <taxon>Eukaryota</taxon>
        <taxon>Metazoa</taxon>
        <taxon>Ecdysozoa</taxon>
        <taxon>Arthropoda</taxon>
        <taxon>Hexapoda</taxon>
        <taxon>Insecta</taxon>
        <taxon>Pterygota</taxon>
        <taxon>Neoptera</taxon>
        <taxon>Endopterygota</taxon>
        <taxon>Lepidoptera</taxon>
        <taxon>Glossata</taxon>
        <taxon>Ditrysia</taxon>
        <taxon>Noctuoidea</taxon>
        <taxon>Noctuidae</taxon>
        <taxon>Amphipyrinae</taxon>
        <taxon>Spodoptera</taxon>
    </lineage>
</organism>
<gene>
    <name evidence="5" type="ORF">SFRICE_007500</name>
</gene>
<dbReference type="GO" id="GO:0008270">
    <property type="term" value="F:zinc ion binding"/>
    <property type="evidence" value="ECO:0007669"/>
    <property type="project" value="UniProtKB-KW"/>
</dbReference>
<keyword evidence="1" id="KW-0479">Metal-binding</keyword>
<evidence type="ECO:0000256" key="1">
    <source>
        <dbReference type="ARBA" id="ARBA00022723"/>
    </source>
</evidence>
<dbReference type="Pfam" id="PF04500">
    <property type="entry name" value="FLYWCH"/>
    <property type="match status" value="1"/>
</dbReference>